<accession>A0A6A7AAQ5</accession>
<proteinExistence type="predicted"/>
<feature type="compositionally biased region" description="Acidic residues" evidence="1">
    <location>
        <begin position="156"/>
        <end position="168"/>
    </location>
</feature>
<feature type="region of interest" description="Disordered" evidence="1">
    <location>
        <begin position="150"/>
        <end position="170"/>
    </location>
</feature>
<evidence type="ECO:0000256" key="1">
    <source>
        <dbReference type="SAM" id="MobiDB-lite"/>
    </source>
</evidence>
<dbReference type="EMBL" id="MU006220">
    <property type="protein sequence ID" value="KAF2829944.1"/>
    <property type="molecule type" value="Genomic_DNA"/>
</dbReference>
<protein>
    <submittedName>
        <fullName evidence="2">Uncharacterized protein</fullName>
    </submittedName>
</protein>
<evidence type="ECO:0000313" key="2">
    <source>
        <dbReference type="EMBL" id="KAF2829944.1"/>
    </source>
</evidence>
<dbReference type="Proteomes" id="UP000799424">
    <property type="component" value="Unassembled WGS sequence"/>
</dbReference>
<name>A0A6A7AAQ5_9PLEO</name>
<dbReference type="AlphaFoldDB" id="A0A6A7AAQ5"/>
<sequence length="205" mass="23388">MSTRNDSPIIPTFAHARTLSSPTSPLACILEQLQPRTIHYRQTFLHSPNGRSPTTPKRDRFNSFFYSPSVASQRIYHNAQSSPTLLNEKCPSILSLPLLGAESDDESDDEQWNQGWDILNVQEMPSDNCRLPLITESNFKYYPEQSVQMGSAWSDSSDDSEDEDDAVEVAESVKSVETKLVRRKYEEGGFRRWVKMVLRKLTGRK</sequence>
<organism evidence="2 3">
    <name type="scientific">Ophiobolus disseminans</name>
    <dbReference type="NCBI Taxonomy" id="1469910"/>
    <lineage>
        <taxon>Eukaryota</taxon>
        <taxon>Fungi</taxon>
        <taxon>Dikarya</taxon>
        <taxon>Ascomycota</taxon>
        <taxon>Pezizomycotina</taxon>
        <taxon>Dothideomycetes</taxon>
        <taxon>Pleosporomycetidae</taxon>
        <taxon>Pleosporales</taxon>
        <taxon>Pleosporineae</taxon>
        <taxon>Phaeosphaeriaceae</taxon>
        <taxon>Ophiobolus</taxon>
    </lineage>
</organism>
<reference evidence="2" key="1">
    <citation type="journal article" date="2020" name="Stud. Mycol.">
        <title>101 Dothideomycetes genomes: a test case for predicting lifestyles and emergence of pathogens.</title>
        <authorList>
            <person name="Haridas S."/>
            <person name="Albert R."/>
            <person name="Binder M."/>
            <person name="Bloem J."/>
            <person name="Labutti K."/>
            <person name="Salamov A."/>
            <person name="Andreopoulos B."/>
            <person name="Baker S."/>
            <person name="Barry K."/>
            <person name="Bills G."/>
            <person name="Bluhm B."/>
            <person name="Cannon C."/>
            <person name="Castanera R."/>
            <person name="Culley D."/>
            <person name="Daum C."/>
            <person name="Ezra D."/>
            <person name="Gonzalez J."/>
            <person name="Henrissat B."/>
            <person name="Kuo A."/>
            <person name="Liang C."/>
            <person name="Lipzen A."/>
            <person name="Lutzoni F."/>
            <person name="Magnuson J."/>
            <person name="Mondo S."/>
            <person name="Nolan M."/>
            <person name="Ohm R."/>
            <person name="Pangilinan J."/>
            <person name="Park H.-J."/>
            <person name="Ramirez L."/>
            <person name="Alfaro M."/>
            <person name="Sun H."/>
            <person name="Tritt A."/>
            <person name="Yoshinaga Y."/>
            <person name="Zwiers L.-H."/>
            <person name="Turgeon B."/>
            <person name="Goodwin S."/>
            <person name="Spatafora J."/>
            <person name="Crous P."/>
            <person name="Grigoriev I."/>
        </authorList>
    </citation>
    <scope>NUCLEOTIDE SEQUENCE</scope>
    <source>
        <strain evidence="2">CBS 113818</strain>
    </source>
</reference>
<keyword evidence="3" id="KW-1185">Reference proteome</keyword>
<gene>
    <name evidence="2" type="ORF">CC86DRAFT_177945</name>
</gene>
<evidence type="ECO:0000313" key="3">
    <source>
        <dbReference type="Proteomes" id="UP000799424"/>
    </source>
</evidence>